<dbReference type="Pfam" id="PF00990">
    <property type="entry name" value="GGDEF"/>
    <property type="match status" value="1"/>
</dbReference>
<comment type="catalytic activity">
    <reaction evidence="2">
        <text>2 GTP = 3',3'-c-di-GMP + 2 diphosphate</text>
        <dbReference type="Rhea" id="RHEA:24898"/>
        <dbReference type="ChEBI" id="CHEBI:33019"/>
        <dbReference type="ChEBI" id="CHEBI:37565"/>
        <dbReference type="ChEBI" id="CHEBI:58805"/>
        <dbReference type="EC" id="2.7.7.65"/>
    </reaction>
</comment>
<evidence type="ECO:0000256" key="3">
    <source>
        <dbReference type="SAM" id="Phobius"/>
    </source>
</evidence>
<feature type="domain" description="GGDEF" evidence="4">
    <location>
        <begin position="247"/>
        <end position="379"/>
    </location>
</feature>
<dbReference type="AlphaFoldDB" id="A0A7X3FY50"/>
<dbReference type="InterPro" id="IPR000160">
    <property type="entry name" value="GGDEF_dom"/>
</dbReference>
<dbReference type="GO" id="GO:0052621">
    <property type="term" value="F:diguanylate cyclase activity"/>
    <property type="evidence" value="ECO:0007669"/>
    <property type="project" value="UniProtKB-EC"/>
</dbReference>
<dbReference type="InterPro" id="IPR043128">
    <property type="entry name" value="Rev_trsase/Diguanyl_cyclase"/>
</dbReference>
<dbReference type="Gene3D" id="3.30.70.270">
    <property type="match status" value="1"/>
</dbReference>
<dbReference type="SMART" id="SM00267">
    <property type="entry name" value="GGDEF"/>
    <property type="match status" value="1"/>
</dbReference>
<dbReference type="InterPro" id="IPR050469">
    <property type="entry name" value="Diguanylate_Cyclase"/>
</dbReference>
<protein>
    <recommendedName>
        <fullName evidence="1">diguanylate cyclase</fullName>
        <ecNumber evidence="1">2.7.7.65</ecNumber>
    </recommendedName>
</protein>
<feature type="transmembrane region" description="Helical" evidence="3">
    <location>
        <begin position="68"/>
        <end position="88"/>
    </location>
</feature>
<dbReference type="EC" id="2.7.7.65" evidence="1"/>
<dbReference type="PROSITE" id="PS50887">
    <property type="entry name" value="GGDEF"/>
    <property type="match status" value="1"/>
</dbReference>
<dbReference type="Proteomes" id="UP000443353">
    <property type="component" value="Unassembled WGS sequence"/>
</dbReference>
<reference evidence="5 6" key="1">
    <citation type="submission" date="2019-12" db="EMBL/GenBank/DDBJ databases">
        <authorList>
            <person name="Li C."/>
            <person name="Zhao J."/>
        </authorList>
    </citation>
    <scope>NUCLEOTIDE SEQUENCE [LARGE SCALE GENOMIC DNA]</scope>
    <source>
        <strain evidence="5 6">NEAU-DD11</strain>
    </source>
</reference>
<gene>
    <name evidence="5" type="ORF">GPY61_04665</name>
</gene>
<keyword evidence="3" id="KW-0812">Transmembrane</keyword>
<dbReference type="PANTHER" id="PTHR45138:SF9">
    <property type="entry name" value="DIGUANYLATE CYCLASE DGCM-RELATED"/>
    <property type="match status" value="1"/>
</dbReference>
<dbReference type="InterPro" id="IPR029787">
    <property type="entry name" value="Nucleotide_cyclase"/>
</dbReference>
<dbReference type="RefSeq" id="WP_160407305.1">
    <property type="nucleotide sequence ID" value="NZ_WSES01000001.1"/>
</dbReference>
<sequence length="384" mass="41305">MIDIQTFMLALGVGNTAFALLMAGYMRGAAPNPALRTWMWARLSSGLAQICCWVAPHVGLPIAEELAAFGWVGGVALELASYCVFFGFRNWRRILAPATVAALIIVAAAALAQASREQMTQVVAVIVALFASGAAAILLRPQADAPLLQRVIGVNDALFAIAIWIWMAVANGGVGMFNTNPVYGFAYLASYLLMIVNGFGFLLLCKLKDDQRMQRLATIDGLTDMLNRRAFFERAESALQTAVRLRKPIALMMLDLDHFKQLNDGFGHACGDEALRLFADTARATLRENDVIGRLGGEEFALAMPGTSLAGAQYAAERLRIAVAEAPALTCAATYRMTVSIGLVMIDPNEELTAALARADHALYAAKTGGRNRVEIGAPLLRRA</sequence>
<dbReference type="FunFam" id="3.30.70.270:FF:000001">
    <property type="entry name" value="Diguanylate cyclase domain protein"/>
    <property type="match status" value="1"/>
</dbReference>
<feature type="transmembrane region" description="Helical" evidence="3">
    <location>
        <begin position="6"/>
        <end position="26"/>
    </location>
</feature>
<dbReference type="PANTHER" id="PTHR45138">
    <property type="entry name" value="REGULATORY COMPONENTS OF SENSORY TRANSDUCTION SYSTEM"/>
    <property type="match status" value="1"/>
</dbReference>
<accession>A0A7X3FY50</accession>
<dbReference type="SUPFAM" id="SSF55073">
    <property type="entry name" value="Nucleotide cyclase"/>
    <property type="match status" value="1"/>
</dbReference>
<organism evidence="5 6">
    <name type="scientific">Massilia cellulosiltytica</name>
    <dbReference type="NCBI Taxonomy" id="2683234"/>
    <lineage>
        <taxon>Bacteria</taxon>
        <taxon>Pseudomonadati</taxon>
        <taxon>Pseudomonadota</taxon>
        <taxon>Betaproteobacteria</taxon>
        <taxon>Burkholderiales</taxon>
        <taxon>Oxalobacteraceae</taxon>
        <taxon>Telluria group</taxon>
        <taxon>Massilia</taxon>
    </lineage>
</organism>
<evidence type="ECO:0000313" key="5">
    <source>
        <dbReference type="EMBL" id="MVW59217.1"/>
    </source>
</evidence>
<name>A0A7X3FY50_9BURK</name>
<evidence type="ECO:0000256" key="1">
    <source>
        <dbReference type="ARBA" id="ARBA00012528"/>
    </source>
</evidence>
<keyword evidence="3" id="KW-0472">Membrane</keyword>
<feature type="transmembrane region" description="Helical" evidence="3">
    <location>
        <begin position="95"/>
        <end position="114"/>
    </location>
</feature>
<dbReference type="GO" id="GO:0005886">
    <property type="term" value="C:plasma membrane"/>
    <property type="evidence" value="ECO:0007669"/>
    <property type="project" value="TreeGrafter"/>
</dbReference>
<dbReference type="GO" id="GO:1902201">
    <property type="term" value="P:negative regulation of bacterial-type flagellum-dependent cell motility"/>
    <property type="evidence" value="ECO:0007669"/>
    <property type="project" value="TreeGrafter"/>
</dbReference>
<evidence type="ECO:0000259" key="4">
    <source>
        <dbReference type="PROSITE" id="PS50887"/>
    </source>
</evidence>
<keyword evidence="6" id="KW-1185">Reference proteome</keyword>
<comment type="caution">
    <text evidence="5">The sequence shown here is derived from an EMBL/GenBank/DDBJ whole genome shotgun (WGS) entry which is preliminary data.</text>
</comment>
<keyword evidence="3" id="KW-1133">Transmembrane helix</keyword>
<dbReference type="CDD" id="cd01949">
    <property type="entry name" value="GGDEF"/>
    <property type="match status" value="1"/>
</dbReference>
<evidence type="ECO:0000313" key="6">
    <source>
        <dbReference type="Proteomes" id="UP000443353"/>
    </source>
</evidence>
<dbReference type="GO" id="GO:0043709">
    <property type="term" value="P:cell adhesion involved in single-species biofilm formation"/>
    <property type="evidence" value="ECO:0007669"/>
    <property type="project" value="TreeGrafter"/>
</dbReference>
<dbReference type="NCBIfam" id="TIGR00254">
    <property type="entry name" value="GGDEF"/>
    <property type="match status" value="1"/>
</dbReference>
<feature type="transmembrane region" description="Helical" evidence="3">
    <location>
        <begin position="151"/>
        <end position="170"/>
    </location>
</feature>
<evidence type="ECO:0000256" key="2">
    <source>
        <dbReference type="ARBA" id="ARBA00034247"/>
    </source>
</evidence>
<feature type="transmembrane region" description="Helical" evidence="3">
    <location>
        <begin position="182"/>
        <end position="205"/>
    </location>
</feature>
<feature type="transmembrane region" description="Helical" evidence="3">
    <location>
        <begin position="120"/>
        <end position="139"/>
    </location>
</feature>
<proteinExistence type="predicted"/>
<dbReference type="EMBL" id="WSES01000001">
    <property type="protein sequence ID" value="MVW59217.1"/>
    <property type="molecule type" value="Genomic_DNA"/>
</dbReference>